<proteinExistence type="predicted"/>
<keyword evidence="2" id="KW-1185">Reference proteome</keyword>
<name>A0A7W7RFB0_9ACTN</name>
<accession>A0A7W7RFB0</accession>
<evidence type="ECO:0000313" key="1">
    <source>
        <dbReference type="EMBL" id="MBB4930371.1"/>
    </source>
</evidence>
<comment type="caution">
    <text evidence="1">The sequence shown here is derived from an EMBL/GenBank/DDBJ whole genome shotgun (WGS) entry which is preliminary data.</text>
</comment>
<reference evidence="1 2" key="1">
    <citation type="submission" date="2020-08" db="EMBL/GenBank/DDBJ databases">
        <title>Sequencing the genomes of 1000 actinobacteria strains.</title>
        <authorList>
            <person name="Klenk H.-P."/>
        </authorList>
    </citation>
    <scope>NUCLEOTIDE SEQUENCE [LARGE SCALE GENOMIC DNA]</scope>
    <source>
        <strain evidence="1 2">DSM 102030</strain>
    </source>
</reference>
<evidence type="ECO:0000313" key="2">
    <source>
        <dbReference type="Proteomes" id="UP000523007"/>
    </source>
</evidence>
<sequence>MPDRSTFHSGQMPRAGLFTAPEIRSASRRRPPRRSRFTATAAAAAAAAVTIALSACTLLEDAPDSAVLDEHRAMLVNCGDVPPASLVLVDGTGSSEAEVIAGKRLAAIEYIARQRKACSTSRLTARCRRAGSRPGSGRLSDCGCACASGSPTHPRI</sequence>
<protein>
    <submittedName>
        <fullName evidence="1">Uncharacterized protein</fullName>
    </submittedName>
</protein>
<dbReference type="Proteomes" id="UP000523007">
    <property type="component" value="Unassembled WGS sequence"/>
</dbReference>
<organism evidence="1 2">
    <name type="scientific">Lipingzhangella halophila</name>
    <dbReference type="NCBI Taxonomy" id="1783352"/>
    <lineage>
        <taxon>Bacteria</taxon>
        <taxon>Bacillati</taxon>
        <taxon>Actinomycetota</taxon>
        <taxon>Actinomycetes</taxon>
        <taxon>Streptosporangiales</taxon>
        <taxon>Nocardiopsidaceae</taxon>
        <taxon>Lipingzhangella</taxon>
    </lineage>
</organism>
<gene>
    <name evidence="1" type="ORF">F4561_001191</name>
</gene>
<dbReference type="EMBL" id="JACHJT010000001">
    <property type="protein sequence ID" value="MBB4930371.1"/>
    <property type="molecule type" value="Genomic_DNA"/>
</dbReference>
<dbReference type="AlphaFoldDB" id="A0A7W7RFB0"/>